<dbReference type="Pfam" id="PF00335">
    <property type="entry name" value="Tetraspanin"/>
    <property type="match status" value="1"/>
</dbReference>
<keyword evidence="7" id="KW-1185">Reference proteome</keyword>
<evidence type="ECO:0000313" key="7">
    <source>
        <dbReference type="Proteomes" id="UP001162131"/>
    </source>
</evidence>
<accession>A0AAU9J189</accession>
<evidence type="ECO:0000256" key="2">
    <source>
        <dbReference type="ARBA" id="ARBA00022692"/>
    </source>
</evidence>
<feature type="transmembrane region" description="Helical" evidence="5">
    <location>
        <begin position="277"/>
        <end position="303"/>
    </location>
</feature>
<evidence type="ECO:0000313" key="6">
    <source>
        <dbReference type="EMBL" id="CAG9319719.1"/>
    </source>
</evidence>
<keyword evidence="2 5" id="KW-0812">Transmembrane</keyword>
<dbReference type="GO" id="GO:0016020">
    <property type="term" value="C:membrane"/>
    <property type="evidence" value="ECO:0007669"/>
    <property type="project" value="UniProtKB-SubCell"/>
</dbReference>
<feature type="transmembrane region" description="Helical" evidence="5">
    <location>
        <begin position="76"/>
        <end position="102"/>
    </location>
</feature>
<feature type="transmembrane region" description="Helical" evidence="5">
    <location>
        <begin position="47"/>
        <end position="69"/>
    </location>
</feature>
<comment type="subcellular location">
    <subcellularLocation>
        <location evidence="1">Membrane</location>
        <topology evidence="1">Multi-pass membrane protein</topology>
    </subcellularLocation>
</comment>
<evidence type="ECO:0000256" key="5">
    <source>
        <dbReference type="SAM" id="Phobius"/>
    </source>
</evidence>
<organism evidence="6 7">
    <name type="scientific">Blepharisma stoltei</name>
    <dbReference type="NCBI Taxonomy" id="1481888"/>
    <lineage>
        <taxon>Eukaryota</taxon>
        <taxon>Sar</taxon>
        <taxon>Alveolata</taxon>
        <taxon>Ciliophora</taxon>
        <taxon>Postciliodesmatophora</taxon>
        <taxon>Heterotrichea</taxon>
        <taxon>Heterotrichida</taxon>
        <taxon>Blepharismidae</taxon>
        <taxon>Blepharisma</taxon>
    </lineage>
</organism>
<name>A0AAU9J189_9CILI</name>
<keyword evidence="4 5" id="KW-0472">Membrane</keyword>
<comment type="caution">
    <text evidence="6">The sequence shown here is derived from an EMBL/GenBank/DDBJ whole genome shotgun (WGS) entry which is preliminary data.</text>
</comment>
<evidence type="ECO:0008006" key="8">
    <source>
        <dbReference type="Google" id="ProtNLM"/>
    </source>
</evidence>
<dbReference type="AlphaFoldDB" id="A0AAU9J189"/>
<protein>
    <recommendedName>
        <fullName evidence="8">Tetraspanin</fullName>
    </recommendedName>
</protein>
<dbReference type="EMBL" id="CAJZBQ010000023">
    <property type="protein sequence ID" value="CAG9319719.1"/>
    <property type="molecule type" value="Genomic_DNA"/>
</dbReference>
<gene>
    <name evidence="6" type="ORF">BSTOLATCC_MIC24268</name>
</gene>
<reference evidence="6" key="1">
    <citation type="submission" date="2021-09" db="EMBL/GenBank/DDBJ databases">
        <authorList>
            <consortium name="AG Swart"/>
            <person name="Singh M."/>
            <person name="Singh A."/>
            <person name="Seah K."/>
            <person name="Emmerich C."/>
        </authorList>
    </citation>
    <scope>NUCLEOTIDE SEQUENCE</scope>
    <source>
        <strain evidence="6">ATCC30299</strain>
    </source>
</reference>
<dbReference type="Proteomes" id="UP001162131">
    <property type="component" value="Unassembled WGS sequence"/>
</dbReference>
<evidence type="ECO:0000256" key="3">
    <source>
        <dbReference type="ARBA" id="ARBA00022989"/>
    </source>
</evidence>
<dbReference type="InterPro" id="IPR018499">
    <property type="entry name" value="Tetraspanin/Peripherin"/>
</dbReference>
<proteinExistence type="predicted"/>
<sequence length="314" mass="35258">MCCCNVRCLQYCLYISCVLLLGTGAVIIWIGFEVQDSEFVKTIDAEYAGYGIIGLGGGMIVFAVVGFISGCKRSKCLLFIFIFISFIIGVLLVAFGAVIIYVRDNFLPKYLDSESDCRDFDAFEEADDGFGKAFSTICTVYCPCGMDSDIYAEVKDLLYPNQTQHIQGTTDILSCDPCSEAATYPSAVQDVVYQWIRDNLDLPVTSSADCIIPEGTYEDVYLKDYKKYIPLIKWMEKHFDCSGLCSYRPIYLFSDINNGVPENSCRKEVYDWAKDKFLTYGVITIVFGCWQLYTFLLAAGLCCNCTNSRHKGKK</sequence>
<evidence type="ECO:0000256" key="4">
    <source>
        <dbReference type="ARBA" id="ARBA00023136"/>
    </source>
</evidence>
<evidence type="ECO:0000256" key="1">
    <source>
        <dbReference type="ARBA" id="ARBA00004141"/>
    </source>
</evidence>
<keyword evidence="3 5" id="KW-1133">Transmembrane helix</keyword>
<feature type="transmembrane region" description="Helical" evidence="5">
    <location>
        <begin position="12"/>
        <end position="32"/>
    </location>
</feature>